<keyword evidence="3 7" id="KW-1003">Cell membrane</keyword>
<proteinExistence type="inferred from homology"/>
<dbReference type="Proteomes" id="UP001501161">
    <property type="component" value="Unassembled WGS sequence"/>
</dbReference>
<evidence type="ECO:0000259" key="8">
    <source>
        <dbReference type="Pfam" id="PF09335"/>
    </source>
</evidence>
<keyword evidence="5 7" id="KW-1133">Transmembrane helix</keyword>
<name>A0ABN2XF63_9ACTN</name>
<keyword evidence="6 7" id="KW-0472">Membrane</keyword>
<gene>
    <name evidence="9" type="ORF">GCM10009726_25370</name>
</gene>
<dbReference type="PANTHER" id="PTHR12677:SF59">
    <property type="entry name" value="GOLGI APPARATUS MEMBRANE PROTEIN TVP38-RELATED"/>
    <property type="match status" value="1"/>
</dbReference>
<feature type="transmembrane region" description="Helical" evidence="7">
    <location>
        <begin position="91"/>
        <end position="114"/>
    </location>
</feature>
<accession>A0ABN2XF63</accession>
<comment type="subcellular location">
    <subcellularLocation>
        <location evidence="1 7">Cell membrane</location>
        <topology evidence="1 7">Multi-pass membrane protein</topology>
    </subcellularLocation>
</comment>
<dbReference type="EMBL" id="BAAAMQ010000012">
    <property type="protein sequence ID" value="GAA2110045.1"/>
    <property type="molecule type" value="Genomic_DNA"/>
</dbReference>
<feature type="domain" description="VTT" evidence="8">
    <location>
        <begin position="77"/>
        <end position="192"/>
    </location>
</feature>
<evidence type="ECO:0000256" key="1">
    <source>
        <dbReference type="ARBA" id="ARBA00004651"/>
    </source>
</evidence>
<comment type="similarity">
    <text evidence="2 7">Belongs to the TVP38/TMEM64 family.</text>
</comment>
<evidence type="ECO:0000313" key="9">
    <source>
        <dbReference type="EMBL" id="GAA2110045.1"/>
    </source>
</evidence>
<evidence type="ECO:0000256" key="2">
    <source>
        <dbReference type="ARBA" id="ARBA00008640"/>
    </source>
</evidence>
<feature type="transmembrane region" description="Helical" evidence="7">
    <location>
        <begin position="199"/>
        <end position="218"/>
    </location>
</feature>
<dbReference type="PANTHER" id="PTHR12677">
    <property type="entry name" value="GOLGI APPARATUS MEMBRANE PROTEIN TVP38-RELATED"/>
    <property type="match status" value="1"/>
</dbReference>
<evidence type="ECO:0000256" key="7">
    <source>
        <dbReference type="RuleBase" id="RU366058"/>
    </source>
</evidence>
<reference evidence="10" key="1">
    <citation type="journal article" date="2019" name="Int. J. Syst. Evol. Microbiol.">
        <title>The Global Catalogue of Microorganisms (GCM) 10K type strain sequencing project: providing services to taxonomists for standard genome sequencing and annotation.</title>
        <authorList>
            <consortium name="The Broad Institute Genomics Platform"/>
            <consortium name="The Broad Institute Genome Sequencing Center for Infectious Disease"/>
            <person name="Wu L."/>
            <person name="Ma J."/>
        </authorList>
    </citation>
    <scope>NUCLEOTIDE SEQUENCE [LARGE SCALE GENOMIC DNA]</scope>
    <source>
        <strain evidence="10">JCM 13813</strain>
    </source>
</reference>
<dbReference type="InterPro" id="IPR015414">
    <property type="entry name" value="TMEM64"/>
</dbReference>
<dbReference type="Pfam" id="PF09335">
    <property type="entry name" value="VTT_dom"/>
    <property type="match status" value="1"/>
</dbReference>
<dbReference type="InterPro" id="IPR032816">
    <property type="entry name" value="VTT_dom"/>
</dbReference>
<keyword evidence="4 7" id="KW-0812">Transmembrane</keyword>
<comment type="caution">
    <text evidence="9">The sequence shown here is derived from an EMBL/GenBank/DDBJ whole genome shotgun (WGS) entry which is preliminary data.</text>
</comment>
<keyword evidence="10" id="KW-1185">Reference proteome</keyword>
<organism evidence="9 10">
    <name type="scientific">Nocardioides furvisabuli</name>
    <dbReference type="NCBI Taxonomy" id="375542"/>
    <lineage>
        <taxon>Bacteria</taxon>
        <taxon>Bacillati</taxon>
        <taxon>Actinomycetota</taxon>
        <taxon>Actinomycetes</taxon>
        <taxon>Propionibacteriales</taxon>
        <taxon>Nocardioidaceae</taxon>
        <taxon>Nocardioides</taxon>
    </lineage>
</organism>
<feature type="transmembrane region" description="Helical" evidence="7">
    <location>
        <begin position="52"/>
        <end position="71"/>
    </location>
</feature>
<protein>
    <recommendedName>
        <fullName evidence="7">TVP38/TMEM64 family membrane protein</fullName>
    </recommendedName>
</protein>
<evidence type="ECO:0000256" key="6">
    <source>
        <dbReference type="ARBA" id="ARBA00023136"/>
    </source>
</evidence>
<evidence type="ECO:0000313" key="10">
    <source>
        <dbReference type="Proteomes" id="UP001501161"/>
    </source>
</evidence>
<feature type="transmembrane region" description="Helical" evidence="7">
    <location>
        <begin position="20"/>
        <end position="40"/>
    </location>
</feature>
<feature type="transmembrane region" description="Helical" evidence="7">
    <location>
        <begin position="135"/>
        <end position="153"/>
    </location>
</feature>
<evidence type="ECO:0000256" key="4">
    <source>
        <dbReference type="ARBA" id="ARBA00022692"/>
    </source>
</evidence>
<evidence type="ECO:0000256" key="5">
    <source>
        <dbReference type="ARBA" id="ARBA00022989"/>
    </source>
</evidence>
<sequence>MADNVADDVIGDAGAPSGAAGLRLAALVLAFAAASVALHLSGWNGPERLQALVESAGWAGAAVFVVGYAVLVLVPAPASLLTILGGALFGLWWGTLLAWTGALLGAFGGFLLGRRLGRPAVDRMLRGRLQQADQVLARHGLAAVLAVRLLPLFPFTPINYASGLLGVRVRDYVLGTAIGIVPGALAYAAVGASGADPRGIVIGVGGLLVLTLLGGTVGRRLVSSARTPVDDDAAGQPR</sequence>
<feature type="transmembrane region" description="Helical" evidence="7">
    <location>
        <begin position="173"/>
        <end position="192"/>
    </location>
</feature>
<evidence type="ECO:0000256" key="3">
    <source>
        <dbReference type="ARBA" id="ARBA00022475"/>
    </source>
</evidence>